<evidence type="ECO:0000313" key="9">
    <source>
        <dbReference type="EMBL" id="PKS11343.1"/>
    </source>
</evidence>
<dbReference type="Pfam" id="PF03727">
    <property type="entry name" value="Hexokinase_2"/>
    <property type="match status" value="1"/>
</dbReference>
<dbReference type="InParanoid" id="A0A2N3NFY1"/>
<organism evidence="9 10">
    <name type="scientific">Lomentospora prolificans</name>
    <dbReference type="NCBI Taxonomy" id="41688"/>
    <lineage>
        <taxon>Eukaryota</taxon>
        <taxon>Fungi</taxon>
        <taxon>Dikarya</taxon>
        <taxon>Ascomycota</taxon>
        <taxon>Pezizomycotina</taxon>
        <taxon>Sordariomycetes</taxon>
        <taxon>Hypocreomycetidae</taxon>
        <taxon>Microascales</taxon>
        <taxon>Microascaceae</taxon>
        <taxon>Lomentospora</taxon>
    </lineage>
</organism>
<dbReference type="GO" id="GO:0008865">
    <property type="term" value="F:fructokinase activity"/>
    <property type="evidence" value="ECO:0007669"/>
    <property type="project" value="TreeGrafter"/>
</dbReference>
<reference evidence="9 10" key="1">
    <citation type="journal article" date="2017" name="G3 (Bethesda)">
        <title>First Draft Genome Sequence of the Pathogenic Fungus Lomentospora prolificans (Formerly Scedosporium prolificans).</title>
        <authorList>
            <person name="Luo R."/>
            <person name="Zimin A."/>
            <person name="Workman R."/>
            <person name="Fan Y."/>
            <person name="Pertea G."/>
            <person name="Grossman N."/>
            <person name="Wear M.P."/>
            <person name="Jia B."/>
            <person name="Miller H."/>
            <person name="Casadevall A."/>
            <person name="Timp W."/>
            <person name="Zhang S.X."/>
            <person name="Salzberg S.L."/>
        </authorList>
    </citation>
    <scope>NUCLEOTIDE SEQUENCE [LARGE SCALE GENOMIC DNA]</scope>
    <source>
        <strain evidence="9 10">JHH-5317</strain>
    </source>
</reference>
<proteinExistence type="inferred from homology"/>
<keyword evidence="4 6" id="KW-0418">Kinase</keyword>
<evidence type="ECO:0000259" key="8">
    <source>
        <dbReference type="Pfam" id="PF03727"/>
    </source>
</evidence>
<evidence type="ECO:0000256" key="3">
    <source>
        <dbReference type="ARBA" id="ARBA00022741"/>
    </source>
</evidence>
<dbReference type="InterPro" id="IPR022673">
    <property type="entry name" value="Hexokinase_C"/>
</dbReference>
<evidence type="ECO:0000256" key="5">
    <source>
        <dbReference type="ARBA" id="ARBA00022840"/>
    </source>
</evidence>
<dbReference type="UniPathway" id="UPA00109">
    <property type="reaction ID" value="UER00180"/>
</dbReference>
<evidence type="ECO:0000256" key="2">
    <source>
        <dbReference type="ARBA" id="ARBA00022679"/>
    </source>
</evidence>
<dbReference type="SUPFAM" id="SSF53067">
    <property type="entry name" value="Actin-like ATPase domain"/>
    <property type="match status" value="2"/>
</dbReference>
<dbReference type="Gene3D" id="3.30.420.40">
    <property type="match status" value="1"/>
</dbReference>
<dbReference type="CDD" id="cd24000">
    <property type="entry name" value="ASKHA_NBD_HK"/>
    <property type="match status" value="1"/>
</dbReference>
<feature type="domain" description="Hexokinase N-terminal" evidence="7">
    <location>
        <begin position="75"/>
        <end position="263"/>
    </location>
</feature>
<keyword evidence="6" id="KW-0324">Glycolysis</keyword>
<gene>
    <name evidence="9" type="ORF">jhhlp_003105</name>
</gene>
<dbReference type="PROSITE" id="PS51748">
    <property type="entry name" value="HEXOKINASE_2"/>
    <property type="match status" value="1"/>
</dbReference>
<protein>
    <recommendedName>
        <fullName evidence="6">Phosphotransferase</fullName>
        <ecNumber evidence="6">2.7.1.-</ecNumber>
    </recommendedName>
</protein>
<dbReference type="AlphaFoldDB" id="A0A2N3NFY1"/>
<feature type="domain" description="Hexokinase C-terminal" evidence="8">
    <location>
        <begin position="269"/>
        <end position="538"/>
    </location>
</feature>
<dbReference type="EMBL" id="NLAX01000008">
    <property type="protein sequence ID" value="PKS11343.1"/>
    <property type="molecule type" value="Genomic_DNA"/>
</dbReference>
<dbReference type="InterPro" id="IPR001312">
    <property type="entry name" value="Hexokinase"/>
</dbReference>
<dbReference type="PANTHER" id="PTHR19443:SF24">
    <property type="entry name" value="PHOSPHOTRANSFERASE"/>
    <property type="match status" value="1"/>
</dbReference>
<sequence length="542" mass="58982">MKSLVSSMAVFPKAFIAAIVRSILRGKSWISILFTFWSSPSPIPPPSTAGTLPPRSIAEFLKEAEDLILGAISHHEDLLRISAGLKKQFQTALSDSEISMLPSYTYRLPTGHEKGQFLALDMGGTTLRIALVELRGRGAESEEKPCKVLHTNILKAEEKVKDLVGIAFFEWMAEMILETVSSHLDREDGKPLPIAVTWSFPLEQKSIKNGIIHDMGKGFHAANGLIGQDLGEVIKSACKTKGLDVELQAILNDSTACLLSQAYVDPSTRLGLILGTGCNLAAFVPVSSIPKSKYGGRPASWFDEARHVVINSELGMYGKDVLPLTRWDMELKKGHEKPWFQPLEHMVSGMYLGECCRIPLVEAIETTGIFGGVVPAGLQKPYGLRTETLALIAADPTPTFETALPTFNALYPSTIPATPADLKAVASIASFITRRSTAIIAASVFALWQLRNESSLAHREVLTLPDSRSAKDSVLKAEIERESLRTTVSYNGAVIESYPGYLPMCQTYLDALVGKGARIELMEARDSSLLGAAVAVACEERR</sequence>
<keyword evidence="10" id="KW-1185">Reference proteome</keyword>
<keyword evidence="5 6" id="KW-0067">ATP-binding</keyword>
<dbReference type="Pfam" id="PF00349">
    <property type="entry name" value="Hexokinase_1"/>
    <property type="match status" value="1"/>
</dbReference>
<dbReference type="GO" id="GO:0001678">
    <property type="term" value="P:intracellular glucose homeostasis"/>
    <property type="evidence" value="ECO:0007669"/>
    <property type="project" value="InterPro"/>
</dbReference>
<dbReference type="InterPro" id="IPR043129">
    <property type="entry name" value="ATPase_NBD"/>
</dbReference>
<dbReference type="Gene3D" id="3.40.367.20">
    <property type="match status" value="1"/>
</dbReference>
<dbReference type="EC" id="2.7.1.-" evidence="6"/>
<dbReference type="GO" id="GO:0005524">
    <property type="term" value="F:ATP binding"/>
    <property type="evidence" value="ECO:0007669"/>
    <property type="project" value="UniProtKB-UniRule"/>
</dbReference>
<dbReference type="GO" id="GO:0005536">
    <property type="term" value="F:D-glucose binding"/>
    <property type="evidence" value="ECO:0007669"/>
    <property type="project" value="InterPro"/>
</dbReference>
<dbReference type="PRINTS" id="PR00475">
    <property type="entry name" value="HEXOKINASE"/>
</dbReference>
<dbReference type="InterPro" id="IPR022672">
    <property type="entry name" value="Hexokinase_N"/>
</dbReference>
<dbReference type="GO" id="GO:0004340">
    <property type="term" value="F:glucokinase activity"/>
    <property type="evidence" value="ECO:0007669"/>
    <property type="project" value="TreeGrafter"/>
</dbReference>
<name>A0A2N3NFY1_9PEZI</name>
<evidence type="ECO:0000256" key="6">
    <source>
        <dbReference type="RuleBase" id="RU362007"/>
    </source>
</evidence>
<dbReference type="VEuPathDB" id="FungiDB:jhhlp_003105"/>
<comment type="caution">
    <text evidence="9">The sequence shown here is derived from an EMBL/GenBank/DDBJ whole genome shotgun (WGS) entry which is preliminary data.</text>
</comment>
<evidence type="ECO:0000256" key="1">
    <source>
        <dbReference type="ARBA" id="ARBA00009225"/>
    </source>
</evidence>
<keyword evidence="2 6" id="KW-0808">Transferase</keyword>
<accession>A0A2N3NFY1</accession>
<evidence type="ECO:0000313" key="10">
    <source>
        <dbReference type="Proteomes" id="UP000233524"/>
    </source>
</evidence>
<dbReference type="Proteomes" id="UP000233524">
    <property type="component" value="Unassembled WGS sequence"/>
</dbReference>
<evidence type="ECO:0000259" key="7">
    <source>
        <dbReference type="Pfam" id="PF00349"/>
    </source>
</evidence>
<dbReference type="STRING" id="41688.A0A2N3NFY1"/>
<dbReference type="GO" id="GO:0006013">
    <property type="term" value="P:mannose metabolic process"/>
    <property type="evidence" value="ECO:0007669"/>
    <property type="project" value="TreeGrafter"/>
</dbReference>
<dbReference type="GO" id="GO:0005739">
    <property type="term" value="C:mitochondrion"/>
    <property type="evidence" value="ECO:0007669"/>
    <property type="project" value="TreeGrafter"/>
</dbReference>
<dbReference type="GO" id="GO:0005829">
    <property type="term" value="C:cytosol"/>
    <property type="evidence" value="ECO:0007669"/>
    <property type="project" value="TreeGrafter"/>
</dbReference>
<dbReference type="PANTHER" id="PTHR19443">
    <property type="entry name" value="HEXOKINASE"/>
    <property type="match status" value="1"/>
</dbReference>
<evidence type="ECO:0000256" key="4">
    <source>
        <dbReference type="ARBA" id="ARBA00022777"/>
    </source>
</evidence>
<dbReference type="GO" id="GO:0006006">
    <property type="term" value="P:glucose metabolic process"/>
    <property type="evidence" value="ECO:0007669"/>
    <property type="project" value="TreeGrafter"/>
</dbReference>
<keyword evidence="3 6" id="KW-0547">Nucleotide-binding</keyword>
<dbReference type="GO" id="GO:0019158">
    <property type="term" value="F:mannokinase activity"/>
    <property type="evidence" value="ECO:0007669"/>
    <property type="project" value="TreeGrafter"/>
</dbReference>
<comment type="similarity">
    <text evidence="1 6">Belongs to the hexokinase family.</text>
</comment>
<dbReference type="OrthoDB" id="419537at2759"/>
<dbReference type="GO" id="GO:0006096">
    <property type="term" value="P:glycolytic process"/>
    <property type="evidence" value="ECO:0007669"/>
    <property type="project" value="UniProtKB-UniPathway"/>
</dbReference>